<evidence type="ECO:0000313" key="3">
    <source>
        <dbReference type="Proteomes" id="UP000324222"/>
    </source>
</evidence>
<dbReference type="EMBL" id="VSRR010000662">
    <property type="protein sequence ID" value="MPC18253.1"/>
    <property type="molecule type" value="Genomic_DNA"/>
</dbReference>
<accession>A0A5B7DAK5</accession>
<keyword evidence="3" id="KW-1185">Reference proteome</keyword>
<proteinExistence type="predicted"/>
<evidence type="ECO:0000313" key="2">
    <source>
        <dbReference type="EMBL" id="MPC18253.1"/>
    </source>
</evidence>
<organism evidence="2 3">
    <name type="scientific">Portunus trituberculatus</name>
    <name type="common">Swimming crab</name>
    <name type="synonym">Neptunus trituberculatus</name>
    <dbReference type="NCBI Taxonomy" id="210409"/>
    <lineage>
        <taxon>Eukaryota</taxon>
        <taxon>Metazoa</taxon>
        <taxon>Ecdysozoa</taxon>
        <taxon>Arthropoda</taxon>
        <taxon>Crustacea</taxon>
        <taxon>Multicrustacea</taxon>
        <taxon>Malacostraca</taxon>
        <taxon>Eumalacostraca</taxon>
        <taxon>Eucarida</taxon>
        <taxon>Decapoda</taxon>
        <taxon>Pleocyemata</taxon>
        <taxon>Brachyura</taxon>
        <taxon>Eubrachyura</taxon>
        <taxon>Portunoidea</taxon>
        <taxon>Portunidae</taxon>
        <taxon>Portuninae</taxon>
        <taxon>Portunus</taxon>
    </lineage>
</organism>
<feature type="region of interest" description="Disordered" evidence="1">
    <location>
        <begin position="75"/>
        <end position="113"/>
    </location>
</feature>
<evidence type="ECO:0000256" key="1">
    <source>
        <dbReference type="SAM" id="MobiDB-lite"/>
    </source>
</evidence>
<dbReference type="Proteomes" id="UP000324222">
    <property type="component" value="Unassembled WGS sequence"/>
</dbReference>
<feature type="compositionally biased region" description="Polar residues" evidence="1">
    <location>
        <begin position="83"/>
        <end position="92"/>
    </location>
</feature>
<protein>
    <submittedName>
        <fullName evidence="2">Uncharacterized protein</fullName>
    </submittedName>
</protein>
<gene>
    <name evidence="2" type="ORF">E2C01_011132</name>
</gene>
<comment type="caution">
    <text evidence="2">The sequence shown here is derived from an EMBL/GenBank/DDBJ whole genome shotgun (WGS) entry which is preliminary data.</text>
</comment>
<name>A0A5B7DAK5_PORTR</name>
<sequence>MAQWRDGGSKCCKYRGRSEVCVQGMNGCVLNMWKEVQYFREYGDGDVWRVNECFGRVESIGCAAVPGVQSIETRGRSFYEAPPTQSNNTTTDLPDINRAPTPLSPSGRSATPELVRGGKVEGAVVVVVVVV</sequence>
<dbReference type="AlphaFoldDB" id="A0A5B7DAK5"/>
<reference evidence="2 3" key="1">
    <citation type="submission" date="2019-05" db="EMBL/GenBank/DDBJ databases">
        <title>Another draft genome of Portunus trituberculatus and its Hox gene families provides insights of decapod evolution.</title>
        <authorList>
            <person name="Jeong J.-H."/>
            <person name="Song I."/>
            <person name="Kim S."/>
            <person name="Choi T."/>
            <person name="Kim D."/>
            <person name="Ryu S."/>
            <person name="Kim W."/>
        </authorList>
    </citation>
    <scope>NUCLEOTIDE SEQUENCE [LARGE SCALE GENOMIC DNA]</scope>
    <source>
        <tissue evidence="2">Muscle</tissue>
    </source>
</reference>